<dbReference type="InterPro" id="IPR000315">
    <property type="entry name" value="Znf_B-box"/>
</dbReference>
<feature type="transmembrane region" description="Helical" evidence="5">
    <location>
        <begin position="20"/>
        <end position="42"/>
    </location>
</feature>
<dbReference type="InterPro" id="IPR043136">
    <property type="entry name" value="B30.2/SPRY_sf"/>
</dbReference>
<dbReference type="SUPFAM" id="SSF57850">
    <property type="entry name" value="RING/U-box"/>
    <property type="match status" value="1"/>
</dbReference>
<dbReference type="InterPro" id="IPR003877">
    <property type="entry name" value="SPRY_dom"/>
</dbReference>
<dbReference type="Proteomes" id="UP000694701">
    <property type="component" value="Unplaced"/>
</dbReference>
<reference evidence="9" key="1">
    <citation type="submission" date="2025-08" db="UniProtKB">
        <authorList>
            <consortium name="Ensembl"/>
        </authorList>
    </citation>
    <scope>IDENTIFICATION</scope>
</reference>
<keyword evidence="2 4" id="KW-0863">Zinc-finger</keyword>
<accession>A0A8C2H2W8</accession>
<dbReference type="PRINTS" id="PR01407">
    <property type="entry name" value="BUTYPHLNCDUF"/>
</dbReference>
<feature type="domain" description="RING-type" evidence="6">
    <location>
        <begin position="63"/>
        <end position="103"/>
    </location>
</feature>
<dbReference type="SMART" id="SM00589">
    <property type="entry name" value="PRY"/>
    <property type="match status" value="1"/>
</dbReference>
<dbReference type="Pfam" id="PF00622">
    <property type="entry name" value="SPRY"/>
    <property type="match status" value="1"/>
</dbReference>
<dbReference type="SUPFAM" id="SSF49899">
    <property type="entry name" value="Concanavalin A-like lectins/glucanases"/>
    <property type="match status" value="1"/>
</dbReference>
<evidence type="ECO:0000256" key="4">
    <source>
        <dbReference type="PROSITE-ProRule" id="PRU00024"/>
    </source>
</evidence>
<dbReference type="SMART" id="SM00184">
    <property type="entry name" value="RING"/>
    <property type="match status" value="1"/>
</dbReference>
<keyword evidence="5" id="KW-0472">Membrane</keyword>
<dbReference type="Gene3D" id="2.60.120.920">
    <property type="match status" value="1"/>
</dbReference>
<dbReference type="Pfam" id="PF00643">
    <property type="entry name" value="zf-B_box"/>
    <property type="match status" value="1"/>
</dbReference>
<evidence type="ECO:0000259" key="8">
    <source>
        <dbReference type="PROSITE" id="PS50188"/>
    </source>
</evidence>
<dbReference type="InterPro" id="IPR013083">
    <property type="entry name" value="Znf_RING/FYVE/PHD"/>
</dbReference>
<feature type="domain" description="B box-type" evidence="7">
    <location>
        <begin position="132"/>
        <end position="173"/>
    </location>
</feature>
<keyword evidence="5" id="KW-1133">Transmembrane helix</keyword>
<dbReference type="InterPro" id="IPR001841">
    <property type="entry name" value="Znf_RING"/>
</dbReference>
<dbReference type="PANTHER" id="PTHR24103">
    <property type="entry name" value="E3 UBIQUITIN-PROTEIN LIGASE TRIM"/>
    <property type="match status" value="1"/>
</dbReference>
<dbReference type="GO" id="GO:0008270">
    <property type="term" value="F:zinc ion binding"/>
    <property type="evidence" value="ECO:0007669"/>
    <property type="project" value="UniProtKB-KW"/>
</dbReference>
<dbReference type="InterPro" id="IPR013320">
    <property type="entry name" value="ConA-like_dom_sf"/>
</dbReference>
<dbReference type="InterPro" id="IPR050143">
    <property type="entry name" value="TRIM/RBCC"/>
</dbReference>
<proteinExistence type="predicted"/>
<dbReference type="InterPro" id="IPR003879">
    <property type="entry name" value="Butyrophylin_SPRY"/>
</dbReference>
<evidence type="ECO:0000256" key="2">
    <source>
        <dbReference type="ARBA" id="ARBA00022771"/>
    </source>
</evidence>
<evidence type="ECO:0000256" key="5">
    <source>
        <dbReference type="SAM" id="Phobius"/>
    </source>
</evidence>
<evidence type="ECO:0000313" key="10">
    <source>
        <dbReference type="Proteomes" id="UP000694701"/>
    </source>
</evidence>
<evidence type="ECO:0000256" key="3">
    <source>
        <dbReference type="ARBA" id="ARBA00022833"/>
    </source>
</evidence>
<dbReference type="InterPro" id="IPR006574">
    <property type="entry name" value="PRY"/>
</dbReference>
<protein>
    <submittedName>
        <fullName evidence="9">Tripartite motif containing 35-14</fullName>
    </submittedName>
</protein>
<dbReference type="SUPFAM" id="SSF57845">
    <property type="entry name" value="B-box zinc-binding domain"/>
    <property type="match status" value="1"/>
</dbReference>
<dbReference type="InterPro" id="IPR017907">
    <property type="entry name" value="Znf_RING_CS"/>
</dbReference>
<keyword evidence="1" id="KW-0479">Metal-binding</keyword>
<sequence>MWVWGKIKQVSRISNRRAKYFFFFFFFFFFFLFCTIAVRTFIGEGLESIMADALSFLEEDLTCLICCDIFIDPVTLKCSHSLCEKCLQRFWMTQDVPQCPVCRKECSHDEPTKSLAFRALCETFKNRKPSAVSGDVCPEHKEALKLFCFEDQQPICVVCYTSKKHENHKCSPVDEAAGNLKEDLKTQMDRHQATLTELKKAQEKCVKQSELFKEHISMTENQIKKEFEKLHQFLRDEEEKHIRSFQKEMQPQDEKLKARMKELSKQISDLSEGMAAVWQDMEAENISFLQNYSDTIKRLQHSLVPNTTLRLEEYQHYHIQTIIFTTWARMQNLVEHPPVTLDPDTASSKLQVSEDCTSVRYVEVQMHNFDNPERLYVGVLASQGFSSGVHCWDVDVGESDHWMLGVVGETVNRKRLYKMDPKSRFWCLRFIDGEYKKGYKPVRYIDDSEWPSIIRLQLDFDKGELRFTEPFRNRSLCTYTGGFPERVFPYFCTGDYLKSLHLFPANKENF</sequence>
<dbReference type="Pfam" id="PF13923">
    <property type="entry name" value="zf-C3HC4_2"/>
    <property type="match status" value="1"/>
</dbReference>
<dbReference type="PROSITE" id="PS50089">
    <property type="entry name" value="ZF_RING_2"/>
    <property type="match status" value="1"/>
</dbReference>
<dbReference type="AlphaFoldDB" id="A0A8C2H2W8"/>
<name>A0A8C2H2W8_CYPCA</name>
<dbReference type="InterPro" id="IPR001870">
    <property type="entry name" value="B30.2/SPRY"/>
</dbReference>
<evidence type="ECO:0000313" key="9">
    <source>
        <dbReference type="Ensembl" id="ENSCCRP00020014647.1"/>
    </source>
</evidence>
<evidence type="ECO:0000259" key="6">
    <source>
        <dbReference type="PROSITE" id="PS50089"/>
    </source>
</evidence>
<feature type="domain" description="B30.2/SPRY" evidence="8">
    <location>
        <begin position="319"/>
        <end position="509"/>
    </location>
</feature>
<keyword evidence="3" id="KW-0862">Zinc</keyword>
<dbReference type="Pfam" id="PF13765">
    <property type="entry name" value="PRY"/>
    <property type="match status" value="1"/>
</dbReference>
<evidence type="ECO:0000259" key="7">
    <source>
        <dbReference type="PROSITE" id="PS50119"/>
    </source>
</evidence>
<evidence type="ECO:0000256" key="1">
    <source>
        <dbReference type="ARBA" id="ARBA00022723"/>
    </source>
</evidence>
<dbReference type="PROSITE" id="PS50188">
    <property type="entry name" value="B302_SPRY"/>
    <property type="match status" value="1"/>
</dbReference>
<dbReference type="PROSITE" id="PS50119">
    <property type="entry name" value="ZF_BBOX"/>
    <property type="match status" value="1"/>
</dbReference>
<dbReference type="Gene3D" id="3.30.40.10">
    <property type="entry name" value="Zinc/RING finger domain, C3HC4 (zinc finger)"/>
    <property type="match status" value="1"/>
</dbReference>
<organism evidence="9 10">
    <name type="scientific">Cyprinus carpio</name>
    <name type="common">Common carp</name>
    <dbReference type="NCBI Taxonomy" id="7962"/>
    <lineage>
        <taxon>Eukaryota</taxon>
        <taxon>Metazoa</taxon>
        <taxon>Chordata</taxon>
        <taxon>Craniata</taxon>
        <taxon>Vertebrata</taxon>
        <taxon>Euteleostomi</taxon>
        <taxon>Actinopterygii</taxon>
        <taxon>Neopterygii</taxon>
        <taxon>Teleostei</taxon>
        <taxon>Ostariophysi</taxon>
        <taxon>Cypriniformes</taxon>
        <taxon>Cyprinidae</taxon>
        <taxon>Cyprininae</taxon>
        <taxon>Cyprinus</taxon>
    </lineage>
</organism>
<keyword evidence="5" id="KW-0812">Transmembrane</keyword>
<dbReference type="Ensembl" id="ENSCCRT00020016124.1">
    <property type="protein sequence ID" value="ENSCCRP00020014647.1"/>
    <property type="gene ID" value="ENSCCRG00020007120.1"/>
</dbReference>
<dbReference type="SMART" id="SM00336">
    <property type="entry name" value="BBOX"/>
    <property type="match status" value="1"/>
</dbReference>
<dbReference type="Gene3D" id="3.30.160.60">
    <property type="entry name" value="Classic Zinc Finger"/>
    <property type="match status" value="1"/>
</dbReference>
<dbReference type="PROSITE" id="PS00518">
    <property type="entry name" value="ZF_RING_1"/>
    <property type="match status" value="1"/>
</dbReference>